<dbReference type="EMBL" id="RCMG01000028">
    <property type="protein sequence ID" value="KAG2867225.1"/>
    <property type="molecule type" value="Genomic_DNA"/>
</dbReference>
<sequence>MIVPEVDASMTAVETDAEASGSDTRTRPKQAEPKPTREVRHAAQSLPTLETSGNRIAHLVRESIKIFSKKVPVVFPRGHEVRHEIDLAPGAKD</sequence>
<protein>
    <submittedName>
        <fullName evidence="7">Uncharacterized protein</fullName>
    </submittedName>
</protein>
<gene>
    <name evidence="7" type="ORF">PC110_g5566</name>
    <name evidence="2" type="ORF">PC113_g2158</name>
    <name evidence="3" type="ORF">PC115_g6697</name>
    <name evidence="4" type="ORF">PC117_g2348</name>
    <name evidence="5" type="ORF">PC118_g4200</name>
    <name evidence="6" type="ORF">PC129_g9881</name>
</gene>
<feature type="region of interest" description="Disordered" evidence="1">
    <location>
        <begin position="1"/>
        <end position="42"/>
    </location>
</feature>
<accession>A0A329SQK6</accession>
<feature type="compositionally biased region" description="Basic and acidic residues" evidence="1">
    <location>
        <begin position="24"/>
        <end position="41"/>
    </location>
</feature>
<evidence type="ECO:0000313" key="5">
    <source>
        <dbReference type="EMBL" id="KAG2993086.1"/>
    </source>
</evidence>
<evidence type="ECO:0000313" key="4">
    <source>
        <dbReference type="EMBL" id="KAG2953012.1"/>
    </source>
</evidence>
<reference evidence="7 8" key="1">
    <citation type="submission" date="2018-01" db="EMBL/GenBank/DDBJ databases">
        <title>Draft genome of the strawberry crown rot pathogen Phytophthora cactorum.</title>
        <authorList>
            <person name="Armitage A.D."/>
            <person name="Lysoe E."/>
            <person name="Nellist C.F."/>
            <person name="Harrison R.J."/>
            <person name="Brurberg M.B."/>
        </authorList>
    </citation>
    <scope>NUCLEOTIDE SEQUENCE [LARGE SCALE GENOMIC DNA]</scope>
    <source>
        <strain evidence="7 8">10300</strain>
    </source>
</reference>
<keyword evidence="8" id="KW-1185">Reference proteome</keyword>
<name>A0A329SQK6_9STRA</name>
<dbReference type="EMBL" id="RCMI01000152">
    <property type="protein sequence ID" value="KAG2929917.1"/>
    <property type="molecule type" value="Genomic_DNA"/>
</dbReference>
<dbReference type="EMBL" id="MJFZ01000094">
    <property type="protein sequence ID" value="RAW38206.1"/>
    <property type="molecule type" value="Genomic_DNA"/>
</dbReference>
<comment type="caution">
    <text evidence="7">The sequence shown here is derived from an EMBL/GenBank/DDBJ whole genome shotgun (WGS) entry which is preliminary data.</text>
</comment>
<dbReference type="OrthoDB" id="78992at2759"/>
<proteinExistence type="predicted"/>
<dbReference type="EMBL" id="RCMK01000030">
    <property type="protein sequence ID" value="KAG2953012.1"/>
    <property type="molecule type" value="Genomic_DNA"/>
</dbReference>
<dbReference type="Proteomes" id="UP000760860">
    <property type="component" value="Unassembled WGS sequence"/>
</dbReference>
<dbReference type="EMBL" id="RCMV01000316">
    <property type="protein sequence ID" value="KAG3219316.1"/>
    <property type="molecule type" value="Genomic_DNA"/>
</dbReference>
<dbReference type="Proteomes" id="UP000735874">
    <property type="component" value="Unassembled WGS sequence"/>
</dbReference>
<dbReference type="EMBL" id="RCML01000077">
    <property type="protein sequence ID" value="KAG2993086.1"/>
    <property type="molecule type" value="Genomic_DNA"/>
</dbReference>
<evidence type="ECO:0000313" key="3">
    <source>
        <dbReference type="EMBL" id="KAG2929917.1"/>
    </source>
</evidence>
<organism evidence="7 8">
    <name type="scientific">Phytophthora cactorum</name>
    <dbReference type="NCBI Taxonomy" id="29920"/>
    <lineage>
        <taxon>Eukaryota</taxon>
        <taxon>Sar</taxon>
        <taxon>Stramenopiles</taxon>
        <taxon>Oomycota</taxon>
        <taxon>Peronosporomycetes</taxon>
        <taxon>Peronosporales</taxon>
        <taxon>Peronosporaceae</taxon>
        <taxon>Phytophthora</taxon>
    </lineage>
</organism>
<dbReference type="Proteomes" id="UP000251314">
    <property type="component" value="Unassembled WGS sequence"/>
</dbReference>
<evidence type="ECO:0000313" key="7">
    <source>
        <dbReference type="EMBL" id="RAW38206.1"/>
    </source>
</evidence>
<dbReference type="VEuPathDB" id="FungiDB:PC110_g5566"/>
<evidence type="ECO:0000256" key="1">
    <source>
        <dbReference type="SAM" id="MobiDB-lite"/>
    </source>
</evidence>
<evidence type="ECO:0000313" key="6">
    <source>
        <dbReference type="EMBL" id="KAG3219316.1"/>
    </source>
</evidence>
<dbReference type="Proteomes" id="UP000736787">
    <property type="component" value="Unassembled WGS sequence"/>
</dbReference>
<evidence type="ECO:0000313" key="8">
    <source>
        <dbReference type="Proteomes" id="UP000251314"/>
    </source>
</evidence>
<dbReference type="Proteomes" id="UP000774804">
    <property type="component" value="Unassembled WGS sequence"/>
</dbReference>
<dbReference type="Proteomes" id="UP000697107">
    <property type="component" value="Unassembled WGS sequence"/>
</dbReference>
<reference evidence="2" key="2">
    <citation type="submission" date="2018-10" db="EMBL/GenBank/DDBJ databases">
        <title>Effector identification in a new, highly contiguous assembly of the strawberry crown rot pathogen Phytophthora cactorum.</title>
        <authorList>
            <person name="Armitage A.D."/>
            <person name="Nellist C.F."/>
            <person name="Bates H."/>
            <person name="Vickerstaff R.J."/>
            <person name="Harrison R.J."/>
        </authorList>
    </citation>
    <scope>NUCLEOTIDE SEQUENCE</scope>
    <source>
        <strain evidence="2">15-7</strain>
        <strain evidence="3">4032</strain>
        <strain evidence="4">4040</strain>
        <strain evidence="5">P415</strain>
        <strain evidence="6">P421</strain>
    </source>
</reference>
<evidence type="ECO:0000313" key="2">
    <source>
        <dbReference type="EMBL" id="KAG2867225.1"/>
    </source>
</evidence>
<dbReference type="AlphaFoldDB" id="A0A329SQK6"/>